<keyword evidence="5" id="KW-0238">DNA-binding</keyword>
<evidence type="ECO:0000256" key="1">
    <source>
        <dbReference type="ARBA" id="ARBA00022741"/>
    </source>
</evidence>
<evidence type="ECO:0000259" key="8">
    <source>
        <dbReference type="PROSITE" id="PS50045"/>
    </source>
</evidence>
<evidence type="ECO:0000256" key="2">
    <source>
        <dbReference type="ARBA" id="ARBA00022840"/>
    </source>
</evidence>
<dbReference type="CDD" id="cd00009">
    <property type="entry name" value="AAA"/>
    <property type="match status" value="1"/>
</dbReference>
<organism evidence="9 10">
    <name type="scientific">Escherichia coli</name>
    <dbReference type="NCBI Taxonomy" id="562"/>
    <lineage>
        <taxon>Bacteria</taxon>
        <taxon>Pseudomonadati</taxon>
        <taxon>Pseudomonadota</taxon>
        <taxon>Gammaproteobacteria</taxon>
        <taxon>Enterobacterales</taxon>
        <taxon>Enterobacteriaceae</taxon>
        <taxon>Escherichia</taxon>
    </lineage>
</organism>
<dbReference type="InterPro" id="IPR025662">
    <property type="entry name" value="Sigma_54_int_dom_ATP-bd_1"/>
</dbReference>
<keyword evidence="7" id="KW-0804">Transcription</keyword>
<evidence type="ECO:0000256" key="6">
    <source>
        <dbReference type="ARBA" id="ARBA00023159"/>
    </source>
</evidence>
<evidence type="ECO:0000313" key="10">
    <source>
        <dbReference type="Proteomes" id="UP000254079"/>
    </source>
</evidence>
<dbReference type="InterPro" id="IPR027417">
    <property type="entry name" value="P-loop_NTPase"/>
</dbReference>
<dbReference type="GO" id="GO:0000160">
    <property type="term" value="P:phosphorelay signal transduction system"/>
    <property type="evidence" value="ECO:0007669"/>
    <property type="project" value="UniProtKB-KW"/>
</dbReference>
<accession>A0A376U0C1</accession>
<dbReference type="GO" id="GO:0005524">
    <property type="term" value="F:ATP binding"/>
    <property type="evidence" value="ECO:0007669"/>
    <property type="project" value="UniProtKB-KW"/>
</dbReference>
<name>A0A376U0C1_ECOLX</name>
<evidence type="ECO:0000313" key="9">
    <source>
        <dbReference type="EMBL" id="STI82453.1"/>
    </source>
</evidence>
<gene>
    <name evidence="9" type="primary">glnG_3</name>
    <name evidence="9" type="ORF">NCTC8622_01433</name>
</gene>
<sequence length="96" mass="10516">MQDVFRIIGRLSRSSISVLINGESGTGKELVAHALHRHSPRAKAPFIALNMAAIPKDLIESELFGHEKGAFTGANTIRQGRFEQADGGTLFLDEIW</sequence>
<protein>
    <submittedName>
        <fullName evidence="9">Nitrogen regulation protein NR(I)</fullName>
    </submittedName>
</protein>
<keyword evidence="1" id="KW-0547">Nucleotide-binding</keyword>
<dbReference type="GO" id="GO:0003677">
    <property type="term" value="F:DNA binding"/>
    <property type="evidence" value="ECO:0007669"/>
    <property type="project" value="UniProtKB-KW"/>
</dbReference>
<dbReference type="InterPro" id="IPR025943">
    <property type="entry name" value="Sigma_54_int_dom_ATP-bd_2"/>
</dbReference>
<dbReference type="PROSITE" id="PS50045">
    <property type="entry name" value="SIGMA54_INTERACT_4"/>
    <property type="match status" value="1"/>
</dbReference>
<dbReference type="PANTHER" id="PTHR32071">
    <property type="entry name" value="TRANSCRIPTIONAL REGULATORY PROTEIN"/>
    <property type="match status" value="1"/>
</dbReference>
<evidence type="ECO:0000256" key="5">
    <source>
        <dbReference type="ARBA" id="ARBA00023125"/>
    </source>
</evidence>
<dbReference type="Proteomes" id="UP000254079">
    <property type="component" value="Unassembled WGS sequence"/>
</dbReference>
<proteinExistence type="predicted"/>
<dbReference type="EMBL" id="UGCP01000002">
    <property type="protein sequence ID" value="STI82453.1"/>
    <property type="molecule type" value="Genomic_DNA"/>
</dbReference>
<feature type="domain" description="Sigma-54 factor interaction" evidence="8">
    <location>
        <begin position="1"/>
        <end position="96"/>
    </location>
</feature>
<evidence type="ECO:0000256" key="7">
    <source>
        <dbReference type="ARBA" id="ARBA00023163"/>
    </source>
</evidence>
<dbReference type="Pfam" id="PF00158">
    <property type="entry name" value="Sigma54_activat"/>
    <property type="match status" value="1"/>
</dbReference>
<evidence type="ECO:0000256" key="4">
    <source>
        <dbReference type="ARBA" id="ARBA00023015"/>
    </source>
</evidence>
<reference evidence="9 10" key="1">
    <citation type="submission" date="2018-06" db="EMBL/GenBank/DDBJ databases">
        <authorList>
            <consortium name="Pathogen Informatics"/>
            <person name="Doyle S."/>
        </authorList>
    </citation>
    <scope>NUCLEOTIDE SEQUENCE [LARGE SCALE GENOMIC DNA]</scope>
    <source>
        <strain evidence="9 10">NCTC8622</strain>
    </source>
</reference>
<dbReference type="SUPFAM" id="SSF52540">
    <property type="entry name" value="P-loop containing nucleoside triphosphate hydrolases"/>
    <property type="match status" value="1"/>
</dbReference>
<evidence type="ECO:0000256" key="3">
    <source>
        <dbReference type="ARBA" id="ARBA00023012"/>
    </source>
</evidence>
<keyword evidence="6" id="KW-0010">Activator</keyword>
<dbReference type="GO" id="GO:0006355">
    <property type="term" value="P:regulation of DNA-templated transcription"/>
    <property type="evidence" value="ECO:0007669"/>
    <property type="project" value="InterPro"/>
</dbReference>
<keyword evidence="3" id="KW-0902">Two-component regulatory system</keyword>
<dbReference type="InterPro" id="IPR002078">
    <property type="entry name" value="Sigma_54_int"/>
</dbReference>
<dbReference type="PROSITE" id="PS00675">
    <property type="entry name" value="SIGMA54_INTERACT_1"/>
    <property type="match status" value="1"/>
</dbReference>
<keyword evidence="4" id="KW-0805">Transcription regulation</keyword>
<dbReference type="AlphaFoldDB" id="A0A376U0C1"/>
<dbReference type="PROSITE" id="PS00676">
    <property type="entry name" value="SIGMA54_INTERACT_2"/>
    <property type="match status" value="1"/>
</dbReference>
<dbReference type="PANTHER" id="PTHR32071:SF95">
    <property type="entry name" value="DNA-BINDING TRANSCRIPTIONAL REGULATOR NTRC"/>
    <property type="match status" value="1"/>
</dbReference>
<dbReference type="Gene3D" id="3.40.50.300">
    <property type="entry name" value="P-loop containing nucleotide triphosphate hydrolases"/>
    <property type="match status" value="1"/>
</dbReference>
<keyword evidence="2" id="KW-0067">ATP-binding</keyword>